<protein>
    <submittedName>
        <fullName evidence="1">Uncharacterized protein</fullName>
    </submittedName>
</protein>
<dbReference type="Proteomes" id="UP001281761">
    <property type="component" value="Unassembled WGS sequence"/>
</dbReference>
<comment type="caution">
    <text evidence="1">The sequence shown here is derived from an EMBL/GenBank/DDBJ whole genome shotgun (WGS) entry which is preliminary data.</text>
</comment>
<organism evidence="1 2">
    <name type="scientific">Blattamonas nauphoetae</name>
    <dbReference type="NCBI Taxonomy" id="2049346"/>
    <lineage>
        <taxon>Eukaryota</taxon>
        <taxon>Metamonada</taxon>
        <taxon>Preaxostyla</taxon>
        <taxon>Oxymonadida</taxon>
        <taxon>Blattamonas</taxon>
    </lineage>
</organism>
<gene>
    <name evidence="1" type="ORF">BLNAU_13391</name>
</gene>
<sequence length="344" mass="39359">MAALNTKRSSSIDSSCPDCSPFLNWDHKRFRSYSERALVVRSLVATLKFQPAPDISLEEKTMRFLKFVTPENGESADAFLHRHSSLSDYPSTEFIQSILVLLSSASHAITTAAMKLLKCVILHSSEIVQFYLVKADLIPQLINTLNPLSLSFTEAVDIHSSLMIIIANPVRLSTPYALRKLEIKDYNKQQAVHETVLKQVVAPSEKYIWHLCANHCSIVDGDQSRFFLELLFYLLEISAYYQPTMDFVVNMPVFLTIPSCLTLFENERTIWYFLYRMINAQREWNKQGGGGREMGKTVHKMLRMEGIEDVIEQKLQNDKNGDWGNNIVVQSIEWKGLLGMNLRK</sequence>
<reference evidence="1 2" key="1">
    <citation type="journal article" date="2022" name="bioRxiv">
        <title>Genomics of Preaxostyla Flagellates Illuminates Evolutionary Transitions and the Path Towards Mitochondrial Loss.</title>
        <authorList>
            <person name="Novak L.V.F."/>
            <person name="Treitli S.C."/>
            <person name="Pyrih J."/>
            <person name="Halakuc P."/>
            <person name="Pipaliya S.V."/>
            <person name="Vacek V."/>
            <person name="Brzon O."/>
            <person name="Soukal P."/>
            <person name="Eme L."/>
            <person name="Dacks J.B."/>
            <person name="Karnkowska A."/>
            <person name="Elias M."/>
            <person name="Hampl V."/>
        </authorList>
    </citation>
    <scope>NUCLEOTIDE SEQUENCE [LARGE SCALE GENOMIC DNA]</scope>
    <source>
        <strain evidence="1">NAU3</strain>
        <tissue evidence="1">Gut</tissue>
    </source>
</reference>
<keyword evidence="2" id="KW-1185">Reference proteome</keyword>
<accession>A0ABQ9XGR1</accession>
<dbReference type="EMBL" id="JARBJD010000115">
    <property type="protein sequence ID" value="KAK2951652.1"/>
    <property type="molecule type" value="Genomic_DNA"/>
</dbReference>
<evidence type="ECO:0000313" key="2">
    <source>
        <dbReference type="Proteomes" id="UP001281761"/>
    </source>
</evidence>
<name>A0ABQ9XGR1_9EUKA</name>
<proteinExistence type="predicted"/>
<evidence type="ECO:0000313" key="1">
    <source>
        <dbReference type="EMBL" id="KAK2951652.1"/>
    </source>
</evidence>